<dbReference type="EMBL" id="JASNRB020000036">
    <property type="protein sequence ID" value="MFJ1472185.1"/>
    <property type="molecule type" value="Genomic_DNA"/>
</dbReference>
<dbReference type="Proteomes" id="UP001168096">
    <property type="component" value="Unassembled WGS sequence"/>
</dbReference>
<evidence type="ECO:0000313" key="2">
    <source>
        <dbReference type="Proteomes" id="UP001168096"/>
    </source>
</evidence>
<gene>
    <name evidence="1" type="ORF">QPK29_031105</name>
</gene>
<accession>A0ACC7ML00</accession>
<evidence type="ECO:0000313" key="1">
    <source>
        <dbReference type="EMBL" id="MFJ1472185.1"/>
    </source>
</evidence>
<comment type="caution">
    <text evidence="1">The sequence shown here is derived from an EMBL/GenBank/DDBJ whole genome shotgun (WGS) entry which is preliminary data.</text>
</comment>
<sequence>MNTSASRTAAMRRETPVARYVPYQGHLTPSIIDTSAGECLCVLRLAGAPFECVDDDEINNRHARLNRVLMSQADPRISVWQHIVRRRERQYPDGVFRPGYAHDLNERYKARIASEDLMLNELYMTVVLRPFRSKAQGLFSALFSSRTPEEIAKARTEQVTELEQIVIDLTASLGFYEPERLSVYERRGALFSEPAEFFNFLLTGKWEPVPYAPVPLRYQIGGARPAFGNETVEIHDADVSRFGAMLGIQSYPPETTPVFLDELLTQPVELVVTQSFEFQAQDTALRNMRMKTNRMENARDAARSQVDEIPDIADDLASRRTVMGSHHYNVFVKADTLDSLARVIADVRRILVEAGIKPAREDLALEAAFWAQLPANFAMRPRLSPINSRNLCGFYPLHNFPVGRRKGNHWGDAIAMLVTAAGTPHYLSLHASDPQAANGGGKKDVGHTLLFGPNGSGKTATVCFLLSMMQKFDVTSVLFSKDRDTEIATRRLGARVHALRLNEPTGLAPFALDPAVPSNVRHLQLLVRKLMSRPIVTESGLEVDTKPLTVQDEKDVDRAIAQVLDMEPAARRLGRVLDFLPKGELYERLARWCYARVEGRADGPLAWVFDNPAATIANALGTARTTVFDTTAFLDDAELRAPIALHLFHLTGQLIDGRRLAVFFSEFWKSMGDKHFAAFIKDLLKTLRKKNGLVVLDSQSPSDALRHPMARTLIEQVATMILFPNPGADYAEHTEGLGLSDREFNLIKTDLPEGSGMFLLKQGRHSVVARLPLAGMDDDLAVLSARTANLELMDRLIAKYGDDPDTWAPHFDIERKSA</sequence>
<keyword evidence="2" id="KW-1185">Reference proteome</keyword>
<protein>
    <submittedName>
        <fullName evidence="1">VirB4 family type IV secretion/conjugal transfer ATPase</fullName>
    </submittedName>
</protein>
<name>A0ACC7ML00_9BURK</name>
<reference evidence="1" key="1">
    <citation type="submission" date="2024-11" db="EMBL/GenBank/DDBJ databases">
        <title>Description of Massilia orientalis sp. nov., isolated from rhizosphere soil of Ageratina adenophora.</title>
        <authorList>
            <person name="Wang Y."/>
        </authorList>
    </citation>
    <scope>NUCLEOTIDE SEQUENCE</scope>
    <source>
        <strain evidence="1">YIM B02787</strain>
    </source>
</reference>
<organism evidence="1 2">
    <name type="scientific">Massilia orientalis</name>
    <dbReference type="NCBI Taxonomy" id="3050128"/>
    <lineage>
        <taxon>Bacteria</taxon>
        <taxon>Pseudomonadati</taxon>
        <taxon>Pseudomonadota</taxon>
        <taxon>Betaproteobacteria</taxon>
        <taxon>Burkholderiales</taxon>
        <taxon>Oxalobacteraceae</taxon>
        <taxon>Telluria group</taxon>
        <taxon>Massilia</taxon>
    </lineage>
</organism>
<proteinExistence type="predicted"/>